<dbReference type="RefSeq" id="WP_229335744.1">
    <property type="nucleotide sequence ID" value="NZ_JAINUL010000001.1"/>
</dbReference>
<sequence length="157" mass="16303">MAASDALTSAPGGRGPGAPSAAEARLGTGVRFPFRPGNGSGNAAGSAGGGGLAWVAGAAAIRQSVETVLDTEPGERVMRPTFGCGLRRHLMAPNTPATRTAIAAEIGEALSTWEPRIRVTEVAVTPGEEPALVWIDIAYVHLLDLRPDNLVYPFYLR</sequence>
<dbReference type="Pfam" id="PF04965">
    <property type="entry name" value="GPW_gp25"/>
    <property type="match status" value="1"/>
</dbReference>
<gene>
    <name evidence="3" type="ORF">K7B10_09785</name>
</gene>
<keyword evidence="4" id="KW-1185">Reference proteome</keyword>
<feature type="region of interest" description="Disordered" evidence="1">
    <location>
        <begin position="1"/>
        <end position="22"/>
    </location>
</feature>
<dbReference type="InterPro" id="IPR007048">
    <property type="entry name" value="IraD/Gp25-like"/>
</dbReference>
<comment type="caution">
    <text evidence="3">The sequence shown here is derived from an EMBL/GenBank/DDBJ whole genome shotgun (WGS) entry which is preliminary data.</text>
</comment>
<evidence type="ECO:0000256" key="1">
    <source>
        <dbReference type="SAM" id="MobiDB-lite"/>
    </source>
</evidence>
<name>A0ABS8E2A1_9ACTN</name>
<accession>A0ABS8E2A1</accession>
<dbReference type="SUPFAM" id="SSF160719">
    <property type="entry name" value="gpW/gp25-like"/>
    <property type="match status" value="1"/>
</dbReference>
<organism evidence="3 4">
    <name type="scientific">Streptomyces flavotricini</name>
    <dbReference type="NCBI Taxonomy" id="66888"/>
    <lineage>
        <taxon>Bacteria</taxon>
        <taxon>Bacillati</taxon>
        <taxon>Actinomycetota</taxon>
        <taxon>Actinomycetes</taxon>
        <taxon>Kitasatosporales</taxon>
        <taxon>Streptomycetaceae</taxon>
        <taxon>Streptomyces</taxon>
    </lineage>
</organism>
<dbReference type="Proteomes" id="UP001520654">
    <property type="component" value="Unassembled WGS sequence"/>
</dbReference>
<dbReference type="EMBL" id="JAINUL010000001">
    <property type="protein sequence ID" value="MCC0095068.1"/>
    <property type="molecule type" value="Genomic_DNA"/>
</dbReference>
<evidence type="ECO:0000313" key="4">
    <source>
        <dbReference type="Proteomes" id="UP001520654"/>
    </source>
</evidence>
<evidence type="ECO:0000259" key="2">
    <source>
        <dbReference type="Pfam" id="PF04965"/>
    </source>
</evidence>
<feature type="domain" description="IraD/Gp25-like" evidence="2">
    <location>
        <begin position="57"/>
        <end position="140"/>
    </location>
</feature>
<reference evidence="3 4" key="1">
    <citation type="submission" date="2021-08" db="EMBL/GenBank/DDBJ databases">
        <title>Genomic Architecture of Streptomyces flavotricini NGL1 and Streptomyces erythrochromogenes HMS4 With Differential Plant Beneficial attributes and laccase production capabilities.</title>
        <authorList>
            <person name="Salwan R."/>
            <person name="Kaur R."/>
            <person name="Sharma V."/>
        </authorList>
    </citation>
    <scope>NUCLEOTIDE SEQUENCE [LARGE SCALE GENOMIC DNA]</scope>
    <source>
        <strain evidence="3 4">NGL1</strain>
    </source>
</reference>
<proteinExistence type="predicted"/>
<dbReference type="Gene3D" id="3.10.450.40">
    <property type="match status" value="1"/>
</dbReference>
<protein>
    <submittedName>
        <fullName evidence="3">GPW/gp25 family protein</fullName>
    </submittedName>
</protein>
<evidence type="ECO:0000313" key="3">
    <source>
        <dbReference type="EMBL" id="MCC0095068.1"/>
    </source>
</evidence>